<dbReference type="STRING" id="1472378.AU381_10340"/>
<keyword evidence="4" id="KW-1185">Reference proteome</keyword>
<dbReference type="AlphaFoldDB" id="A0A178XYW2"/>
<dbReference type="SMART" id="SM00448">
    <property type="entry name" value="REC"/>
    <property type="match status" value="1"/>
</dbReference>
<feature type="domain" description="Response regulatory" evidence="2">
    <location>
        <begin position="8"/>
        <end position="118"/>
    </location>
</feature>
<reference evidence="3 4" key="1">
    <citation type="journal article" date="2016" name="Int. J. Syst. Evol. Microbiol.">
        <title>Ensifer glycinis sp. nov., an novel rhizobial species associated with Glycine spp.</title>
        <authorList>
            <person name="Yan H."/>
            <person name="Yan J."/>
            <person name="Sui X.H."/>
            <person name="Wang E.T."/>
            <person name="Chen W.X."/>
            <person name="Zhang X.X."/>
            <person name="Chen W.F."/>
        </authorList>
    </citation>
    <scope>NUCLEOTIDE SEQUENCE [LARGE SCALE GENOMIC DNA]</scope>
    <source>
        <strain evidence="3 4">CCBAU 23380</strain>
    </source>
</reference>
<sequence>MTAFEPCRVLVVEDEFLVALQIEDDLIAAGYLVIGPFTTLSTSIAASRAERFDVATLDLNLRGEFVYPLVDELLERNVPVLLLTGYAVSDLPERFRALPRLTKPFDGTELVRRIKGLVPAD</sequence>
<accession>A0A178XYW2</accession>
<keyword evidence="1" id="KW-0597">Phosphoprotein</keyword>
<dbReference type="EMBL" id="LPUX01000055">
    <property type="protein sequence ID" value="OAP39933.1"/>
    <property type="molecule type" value="Genomic_DNA"/>
</dbReference>
<gene>
    <name evidence="3" type="ORF">AU381_10340</name>
</gene>
<comment type="caution">
    <text evidence="3">The sequence shown here is derived from an EMBL/GenBank/DDBJ whole genome shotgun (WGS) entry which is preliminary data.</text>
</comment>
<dbReference type="Pfam" id="PF00072">
    <property type="entry name" value="Response_reg"/>
    <property type="match status" value="1"/>
</dbReference>
<organism evidence="3 4">
    <name type="scientific">Sinorhizobium glycinis</name>
    <dbReference type="NCBI Taxonomy" id="1472378"/>
    <lineage>
        <taxon>Bacteria</taxon>
        <taxon>Pseudomonadati</taxon>
        <taxon>Pseudomonadota</taxon>
        <taxon>Alphaproteobacteria</taxon>
        <taxon>Hyphomicrobiales</taxon>
        <taxon>Rhizobiaceae</taxon>
        <taxon>Sinorhizobium/Ensifer group</taxon>
        <taxon>Sinorhizobium</taxon>
    </lineage>
</organism>
<dbReference type="Gene3D" id="3.40.50.2300">
    <property type="match status" value="1"/>
</dbReference>
<dbReference type="SUPFAM" id="SSF52172">
    <property type="entry name" value="CheY-like"/>
    <property type="match status" value="1"/>
</dbReference>
<evidence type="ECO:0000256" key="1">
    <source>
        <dbReference type="PROSITE-ProRule" id="PRU00169"/>
    </source>
</evidence>
<dbReference type="InterPro" id="IPR001789">
    <property type="entry name" value="Sig_transdc_resp-reg_receiver"/>
</dbReference>
<evidence type="ECO:0000313" key="4">
    <source>
        <dbReference type="Proteomes" id="UP000094025"/>
    </source>
</evidence>
<dbReference type="PROSITE" id="PS50110">
    <property type="entry name" value="RESPONSE_REGULATORY"/>
    <property type="match status" value="1"/>
</dbReference>
<dbReference type="RefSeq" id="WP_064242070.1">
    <property type="nucleotide sequence ID" value="NZ_LPUX01000055.1"/>
</dbReference>
<dbReference type="Proteomes" id="UP000094025">
    <property type="component" value="Unassembled WGS sequence"/>
</dbReference>
<proteinExistence type="predicted"/>
<feature type="modified residue" description="4-aspartylphosphate" evidence="1">
    <location>
        <position position="58"/>
    </location>
</feature>
<name>A0A178XYW2_9HYPH</name>
<evidence type="ECO:0000259" key="2">
    <source>
        <dbReference type="PROSITE" id="PS50110"/>
    </source>
</evidence>
<dbReference type="InterPro" id="IPR011006">
    <property type="entry name" value="CheY-like_superfamily"/>
</dbReference>
<protein>
    <submittedName>
        <fullName evidence="3">Transcriptional regulator</fullName>
    </submittedName>
</protein>
<evidence type="ECO:0000313" key="3">
    <source>
        <dbReference type="EMBL" id="OAP39933.1"/>
    </source>
</evidence>
<dbReference type="GO" id="GO:0000160">
    <property type="term" value="P:phosphorelay signal transduction system"/>
    <property type="evidence" value="ECO:0007669"/>
    <property type="project" value="InterPro"/>
</dbReference>
<dbReference type="OrthoDB" id="582170at2"/>